<keyword evidence="2" id="KW-1185">Reference proteome</keyword>
<proteinExistence type="predicted"/>
<comment type="caution">
    <text evidence="1">The sequence shown here is derived from an EMBL/GenBank/DDBJ whole genome shotgun (WGS) entry which is preliminary data.</text>
</comment>
<dbReference type="EMBL" id="BMAC01000577">
    <property type="protein sequence ID" value="GFP99499.1"/>
    <property type="molecule type" value="Genomic_DNA"/>
</dbReference>
<evidence type="ECO:0000313" key="1">
    <source>
        <dbReference type="EMBL" id="GFP99499.1"/>
    </source>
</evidence>
<gene>
    <name evidence="1" type="ORF">PHJA_002094000</name>
</gene>
<dbReference type="Proteomes" id="UP000653305">
    <property type="component" value="Unassembled WGS sequence"/>
</dbReference>
<sequence>MIAQKSAPENNFLIQSKVVSSDTTENEVPDMFTNYLEEVPRSPDFPPVEVNSNLWKPFLMVEPWSRNHRVAVFITCLMVVKKIANIGHRIRISGRNNSIL</sequence>
<accession>A0A830CKI8</accession>
<organism evidence="1 2">
    <name type="scientific">Phtheirospermum japonicum</name>
    <dbReference type="NCBI Taxonomy" id="374723"/>
    <lineage>
        <taxon>Eukaryota</taxon>
        <taxon>Viridiplantae</taxon>
        <taxon>Streptophyta</taxon>
        <taxon>Embryophyta</taxon>
        <taxon>Tracheophyta</taxon>
        <taxon>Spermatophyta</taxon>
        <taxon>Magnoliopsida</taxon>
        <taxon>eudicotyledons</taxon>
        <taxon>Gunneridae</taxon>
        <taxon>Pentapetalae</taxon>
        <taxon>asterids</taxon>
        <taxon>lamiids</taxon>
        <taxon>Lamiales</taxon>
        <taxon>Orobanchaceae</taxon>
        <taxon>Orobanchaceae incertae sedis</taxon>
        <taxon>Phtheirospermum</taxon>
    </lineage>
</organism>
<name>A0A830CKI8_9LAMI</name>
<reference evidence="1" key="1">
    <citation type="submission" date="2020-07" db="EMBL/GenBank/DDBJ databases">
        <title>Ethylene signaling mediates host invasion by parasitic plants.</title>
        <authorList>
            <person name="Yoshida S."/>
        </authorList>
    </citation>
    <scope>NUCLEOTIDE SEQUENCE</scope>
    <source>
        <strain evidence="1">Okayama</strain>
    </source>
</reference>
<dbReference type="AlphaFoldDB" id="A0A830CKI8"/>
<protein>
    <submittedName>
        <fullName evidence="1">Uncharacterized protein</fullName>
    </submittedName>
</protein>
<evidence type="ECO:0000313" key="2">
    <source>
        <dbReference type="Proteomes" id="UP000653305"/>
    </source>
</evidence>